<evidence type="ECO:0000313" key="5">
    <source>
        <dbReference type="EMBL" id="KEI65179.1"/>
    </source>
</evidence>
<dbReference type="SUPFAM" id="SSF50199">
    <property type="entry name" value="Staphylococcal nuclease"/>
    <property type="match status" value="1"/>
</dbReference>
<dbReference type="GO" id="GO:0016787">
    <property type="term" value="F:hydrolase activity"/>
    <property type="evidence" value="ECO:0007669"/>
    <property type="project" value="UniProtKB-KW"/>
</dbReference>
<evidence type="ECO:0000256" key="3">
    <source>
        <dbReference type="ARBA" id="ARBA00022801"/>
    </source>
</evidence>
<dbReference type="SMART" id="SM00318">
    <property type="entry name" value="SNc"/>
    <property type="match status" value="1"/>
</dbReference>
<keyword evidence="3" id="KW-0378">Hydrolase</keyword>
<organism evidence="5 6">
    <name type="scientific">Planktothrix agardhii (strain NIVA-CYA 126/8)</name>
    <dbReference type="NCBI Taxonomy" id="388467"/>
    <lineage>
        <taxon>Bacteria</taxon>
        <taxon>Bacillati</taxon>
        <taxon>Cyanobacteriota</taxon>
        <taxon>Cyanophyceae</taxon>
        <taxon>Oscillatoriophycideae</taxon>
        <taxon>Oscillatoriales</taxon>
        <taxon>Microcoleaceae</taxon>
        <taxon>Planktothrix</taxon>
    </lineage>
</organism>
<evidence type="ECO:0000259" key="4">
    <source>
        <dbReference type="PROSITE" id="PS50830"/>
    </source>
</evidence>
<dbReference type="RefSeq" id="WP_042158576.1">
    <property type="nucleotide sequence ID" value="NZ_CM002807.1"/>
</dbReference>
<keyword evidence="2" id="KW-0255">Endonuclease</keyword>
<keyword evidence="5" id="KW-0614">Plasmid</keyword>
<gene>
    <name evidence="5" type="primary">parB</name>
    <name evidence="5" type="ORF">A19Y_7017</name>
</gene>
<sequence>MVLVPVRVHSIVDGDTIRIIHRKGVINSRCRWIDCPEMPSKWGQEAKKYLEDLVDSNKELFFIEDYGADKYGRLLADWFIGSRELNIQVELLRQGLAWDLLPLVRYNLPKRGILLCCDILMAQYEAYQGNLGIWGDKDFVLPGVRRLF</sequence>
<dbReference type="Gene3D" id="2.40.50.90">
    <property type="match status" value="1"/>
</dbReference>
<dbReference type="EMBL" id="CM002807">
    <property type="protein sequence ID" value="KEI65179.1"/>
    <property type="molecule type" value="Genomic_DNA"/>
</dbReference>
<accession>A0A073CA19</accession>
<reference evidence="5 6" key="1">
    <citation type="journal article" date="2014" name="Appl. Environ. Microbiol.">
        <title>Elucidation of insertion elements encoded on plasmids and in vitro construction of shuttle vectors from the toxic cyanobacterium Planktothrix.</title>
        <authorList>
            <person name="Christiansen G."/>
            <person name="Goesmann A."/>
            <person name="Kurmayer R."/>
        </authorList>
    </citation>
    <scope>NUCLEOTIDE SEQUENCE [LARGE SCALE GENOMIC DNA]</scope>
    <source>
        <strain evidence="5 6">NIVA-CYA 126/8</strain>
        <plasmid evidence="5">pPA50</plasmid>
    </source>
</reference>
<geneLocation type="plasmid" evidence="5 6">
    <name>pPA50</name>
</geneLocation>
<dbReference type="PANTHER" id="PTHR12302">
    <property type="entry name" value="EBNA2 BINDING PROTEIN P100"/>
    <property type="match status" value="1"/>
</dbReference>
<dbReference type="PANTHER" id="PTHR12302:SF3">
    <property type="entry name" value="SERINE_THREONINE-PROTEIN KINASE 31"/>
    <property type="match status" value="1"/>
</dbReference>
<dbReference type="PROSITE" id="PS50830">
    <property type="entry name" value="TNASE_3"/>
    <property type="match status" value="1"/>
</dbReference>
<dbReference type="InterPro" id="IPR035437">
    <property type="entry name" value="SNase_OB-fold_sf"/>
</dbReference>
<keyword evidence="1" id="KW-0540">Nuclease</keyword>
<evidence type="ECO:0000256" key="2">
    <source>
        <dbReference type="ARBA" id="ARBA00022759"/>
    </source>
</evidence>
<protein>
    <submittedName>
        <fullName evidence="5">ParB</fullName>
    </submittedName>
</protein>
<dbReference type="Pfam" id="PF00565">
    <property type="entry name" value="SNase"/>
    <property type="match status" value="1"/>
</dbReference>
<evidence type="ECO:0000313" key="6">
    <source>
        <dbReference type="Proteomes" id="UP000027395"/>
    </source>
</evidence>
<dbReference type="InterPro" id="IPR016071">
    <property type="entry name" value="Staphylococal_nuclease_OB-fold"/>
</dbReference>
<dbReference type="HOGENOM" id="CLU_1757133_0_0_3"/>
<proteinExistence type="predicted"/>
<dbReference type="GO" id="GO:0004519">
    <property type="term" value="F:endonuclease activity"/>
    <property type="evidence" value="ECO:0007669"/>
    <property type="project" value="UniProtKB-KW"/>
</dbReference>
<feature type="domain" description="TNase-like" evidence="4">
    <location>
        <begin position="2"/>
        <end position="136"/>
    </location>
</feature>
<dbReference type="PATRIC" id="fig|388467.6.peg.4769"/>
<dbReference type="Proteomes" id="UP000027395">
    <property type="component" value="Plasmid pPA50"/>
</dbReference>
<evidence type="ECO:0000256" key="1">
    <source>
        <dbReference type="ARBA" id="ARBA00022722"/>
    </source>
</evidence>
<name>A0A073CA19_PLAA1</name>
<keyword evidence="6" id="KW-1185">Reference proteome</keyword>
<dbReference type="AlphaFoldDB" id="A0A073CA19"/>